<dbReference type="PANTHER" id="PTHR45695">
    <property type="entry name" value="LEUCOKININ RECEPTOR-RELATED"/>
    <property type="match status" value="1"/>
</dbReference>
<evidence type="ECO:0000313" key="11">
    <source>
        <dbReference type="EMBL" id="CAH3024819.1"/>
    </source>
</evidence>
<dbReference type="PRINTS" id="PR00237">
    <property type="entry name" value="GPCRRHODOPSN"/>
</dbReference>
<comment type="similarity">
    <text evidence="8">Belongs to the G-protein coupled receptor 1 family.</text>
</comment>
<proteinExistence type="inferred from homology"/>
<keyword evidence="3 9" id="KW-1133">Transmembrane helix</keyword>
<evidence type="ECO:0000256" key="7">
    <source>
        <dbReference type="ARBA" id="ARBA00023224"/>
    </source>
</evidence>
<feature type="transmembrane region" description="Helical" evidence="9">
    <location>
        <begin position="247"/>
        <end position="274"/>
    </location>
</feature>
<comment type="caution">
    <text evidence="11">The sequence shown here is derived from an EMBL/GenBank/DDBJ whole genome shotgun (WGS) entry which is preliminary data.</text>
</comment>
<feature type="transmembrane region" description="Helical" evidence="9">
    <location>
        <begin position="162"/>
        <end position="189"/>
    </location>
</feature>
<feature type="domain" description="G-protein coupled receptors family 1 profile" evidence="10">
    <location>
        <begin position="26"/>
        <end position="272"/>
    </location>
</feature>
<evidence type="ECO:0000256" key="4">
    <source>
        <dbReference type="ARBA" id="ARBA00023040"/>
    </source>
</evidence>
<accession>A0ABN8M5T8</accession>
<feature type="transmembrane region" description="Helical" evidence="9">
    <location>
        <begin position="117"/>
        <end position="137"/>
    </location>
</feature>
<dbReference type="SUPFAM" id="SSF81321">
    <property type="entry name" value="Family A G protein-coupled receptor-like"/>
    <property type="match status" value="1"/>
</dbReference>
<evidence type="ECO:0000256" key="2">
    <source>
        <dbReference type="ARBA" id="ARBA00022692"/>
    </source>
</evidence>
<dbReference type="PANTHER" id="PTHR45695:SF9">
    <property type="entry name" value="LEUCOKININ RECEPTOR"/>
    <property type="match status" value="1"/>
</dbReference>
<dbReference type="PROSITE" id="PS00237">
    <property type="entry name" value="G_PROTEIN_RECEP_F1_1"/>
    <property type="match status" value="1"/>
</dbReference>
<dbReference type="Pfam" id="PF00001">
    <property type="entry name" value="7tm_1"/>
    <property type="match status" value="1"/>
</dbReference>
<keyword evidence="5 9" id="KW-0472">Membrane</keyword>
<keyword evidence="2 8" id="KW-0812">Transmembrane</keyword>
<reference evidence="11 12" key="1">
    <citation type="submission" date="2022-05" db="EMBL/GenBank/DDBJ databases">
        <authorList>
            <consortium name="Genoscope - CEA"/>
            <person name="William W."/>
        </authorList>
    </citation>
    <scope>NUCLEOTIDE SEQUENCE [LARGE SCALE GENOMIC DNA]</scope>
</reference>
<dbReference type="SMART" id="SM01381">
    <property type="entry name" value="7TM_GPCR_Srsx"/>
    <property type="match status" value="1"/>
</dbReference>
<feature type="transmembrane region" description="Helical" evidence="9">
    <location>
        <begin position="76"/>
        <end position="96"/>
    </location>
</feature>
<evidence type="ECO:0000256" key="8">
    <source>
        <dbReference type="RuleBase" id="RU000688"/>
    </source>
</evidence>
<evidence type="ECO:0000259" key="10">
    <source>
        <dbReference type="PROSITE" id="PS50262"/>
    </source>
</evidence>
<feature type="transmembrane region" description="Helical" evidence="9">
    <location>
        <begin position="12"/>
        <end position="34"/>
    </location>
</feature>
<keyword evidence="12" id="KW-1185">Reference proteome</keyword>
<keyword evidence="7 8" id="KW-0807">Transducer</keyword>
<keyword evidence="6 8" id="KW-0675">Receptor</keyword>
<evidence type="ECO:0000313" key="12">
    <source>
        <dbReference type="Proteomes" id="UP001159427"/>
    </source>
</evidence>
<protein>
    <recommendedName>
        <fullName evidence="10">G-protein coupled receptors family 1 profile domain-containing protein</fullName>
    </recommendedName>
</protein>
<dbReference type="Proteomes" id="UP001159427">
    <property type="component" value="Unassembled WGS sequence"/>
</dbReference>
<gene>
    <name evidence="11" type="ORF">PEVE_00024147</name>
</gene>
<name>A0ABN8M5T8_9CNID</name>
<evidence type="ECO:0000256" key="9">
    <source>
        <dbReference type="SAM" id="Phobius"/>
    </source>
</evidence>
<dbReference type="InterPro" id="IPR017452">
    <property type="entry name" value="GPCR_Rhodpsn_7TM"/>
</dbReference>
<sequence>MAEYEESLEYTLYYSSIPFLVIGFIGNMLLIRIVHKTREMHTPTNFLLASIAASDIITILLWSFYFFEFAKFVCKFVVLIEISIKVSSITLTVLAIERYNAILTPFRAGVWLTQDKIKYTICFIWFSSLVICFPEFFLKEWSEAEETCIGPWTFYMSQASKIYTVINITIVFIEMVTIFYCYGCLMRGLYFSNRVYPQTERDASSEKKKLIITLMISTTLFSIAFAPVVVFYAIVATRNNEQLDQDYELYAILVGVFDFMFVFAVSFNPIIYGFRATKLREEFKNIILCRRMTSLLDVNHSRDSMSWGEARAGSDSSFEPPKRF</sequence>
<comment type="subcellular location">
    <subcellularLocation>
        <location evidence="1">Membrane</location>
        <topology evidence="1">Multi-pass membrane protein</topology>
    </subcellularLocation>
</comment>
<evidence type="ECO:0000256" key="6">
    <source>
        <dbReference type="ARBA" id="ARBA00023170"/>
    </source>
</evidence>
<evidence type="ECO:0000256" key="3">
    <source>
        <dbReference type="ARBA" id="ARBA00022989"/>
    </source>
</evidence>
<dbReference type="CDD" id="cd00637">
    <property type="entry name" value="7tm_classA_rhodopsin-like"/>
    <property type="match status" value="1"/>
</dbReference>
<dbReference type="PROSITE" id="PS50262">
    <property type="entry name" value="G_PROTEIN_RECEP_F1_2"/>
    <property type="match status" value="1"/>
</dbReference>
<dbReference type="InterPro" id="IPR000276">
    <property type="entry name" value="GPCR_Rhodpsn"/>
</dbReference>
<dbReference type="EMBL" id="CALNXI010000322">
    <property type="protein sequence ID" value="CAH3024819.1"/>
    <property type="molecule type" value="Genomic_DNA"/>
</dbReference>
<evidence type="ECO:0000256" key="1">
    <source>
        <dbReference type="ARBA" id="ARBA00004141"/>
    </source>
</evidence>
<evidence type="ECO:0000256" key="5">
    <source>
        <dbReference type="ARBA" id="ARBA00023136"/>
    </source>
</evidence>
<feature type="transmembrane region" description="Helical" evidence="9">
    <location>
        <begin position="46"/>
        <end position="64"/>
    </location>
</feature>
<feature type="transmembrane region" description="Helical" evidence="9">
    <location>
        <begin position="210"/>
        <end position="235"/>
    </location>
</feature>
<organism evidence="11 12">
    <name type="scientific">Porites evermanni</name>
    <dbReference type="NCBI Taxonomy" id="104178"/>
    <lineage>
        <taxon>Eukaryota</taxon>
        <taxon>Metazoa</taxon>
        <taxon>Cnidaria</taxon>
        <taxon>Anthozoa</taxon>
        <taxon>Hexacorallia</taxon>
        <taxon>Scleractinia</taxon>
        <taxon>Fungiina</taxon>
        <taxon>Poritidae</taxon>
        <taxon>Porites</taxon>
    </lineage>
</organism>
<dbReference type="Gene3D" id="1.20.1070.10">
    <property type="entry name" value="Rhodopsin 7-helix transmembrane proteins"/>
    <property type="match status" value="1"/>
</dbReference>
<keyword evidence="4 8" id="KW-0297">G-protein coupled receptor</keyword>